<name>A0A975GSW3_9BACT</name>
<protein>
    <submittedName>
        <fullName evidence="1">Uncharacterized protein</fullName>
    </submittedName>
</protein>
<evidence type="ECO:0000313" key="1">
    <source>
        <dbReference type="EMBL" id="QTA91498.1"/>
    </source>
</evidence>
<dbReference type="EMBL" id="CP061800">
    <property type="protein sequence ID" value="QTA91498.1"/>
    <property type="molecule type" value="Genomic_DNA"/>
</dbReference>
<evidence type="ECO:0000313" key="2">
    <source>
        <dbReference type="Proteomes" id="UP000663722"/>
    </source>
</evidence>
<dbReference type="Proteomes" id="UP000663722">
    <property type="component" value="Chromosome"/>
</dbReference>
<dbReference type="KEGG" id="dmm:dnm_075660"/>
<proteinExistence type="predicted"/>
<reference evidence="1" key="1">
    <citation type="journal article" date="2021" name="Microb. Physiol.">
        <title>Proteogenomic Insights into the Physiology of Marine, Sulfate-Reducing, Filamentous Desulfonema limicola and Desulfonema magnum.</title>
        <authorList>
            <person name="Schnaars V."/>
            <person name="Wohlbrand L."/>
            <person name="Scheve S."/>
            <person name="Hinrichs C."/>
            <person name="Reinhardt R."/>
            <person name="Rabus R."/>
        </authorList>
    </citation>
    <scope>NUCLEOTIDE SEQUENCE</scope>
    <source>
        <strain evidence="1">4be13</strain>
    </source>
</reference>
<gene>
    <name evidence="1" type="ORF">dnm_075660</name>
</gene>
<dbReference type="AlphaFoldDB" id="A0A975GSW3"/>
<keyword evidence="2" id="KW-1185">Reference proteome</keyword>
<organism evidence="1 2">
    <name type="scientific">Desulfonema magnum</name>
    <dbReference type="NCBI Taxonomy" id="45655"/>
    <lineage>
        <taxon>Bacteria</taxon>
        <taxon>Pseudomonadati</taxon>
        <taxon>Thermodesulfobacteriota</taxon>
        <taxon>Desulfobacteria</taxon>
        <taxon>Desulfobacterales</taxon>
        <taxon>Desulfococcaceae</taxon>
        <taxon>Desulfonema</taxon>
    </lineage>
</organism>
<sequence length="43" mass="4934">MAFFVLQASFLFAIVTNCVSDIKQQFGQFLKIKNIQNVNLLKL</sequence>
<accession>A0A975GSW3</accession>